<dbReference type="InParanoid" id="D8QVJ5"/>
<evidence type="ECO:0008006" key="6">
    <source>
        <dbReference type="Google" id="ProtNLM"/>
    </source>
</evidence>
<dbReference type="PANTHER" id="PTHR46740">
    <property type="entry name" value="PROTEIN DYAD"/>
    <property type="match status" value="1"/>
</dbReference>
<feature type="region of interest" description="Disordered" evidence="1">
    <location>
        <begin position="671"/>
        <end position="698"/>
    </location>
</feature>
<dbReference type="PANTHER" id="PTHR46740:SF2">
    <property type="entry name" value="PROTEIN DYAD"/>
    <property type="match status" value="1"/>
</dbReference>
<dbReference type="GO" id="GO:0007131">
    <property type="term" value="P:reciprocal meiotic recombination"/>
    <property type="evidence" value="ECO:0007669"/>
    <property type="project" value="InterPro"/>
</dbReference>
<dbReference type="eggNOG" id="ENOG502S3AA">
    <property type="taxonomic scope" value="Eukaryota"/>
</dbReference>
<evidence type="ECO:0000259" key="3">
    <source>
        <dbReference type="Pfam" id="PF25874"/>
    </source>
</evidence>
<accession>D8QVJ5</accession>
<organism evidence="5">
    <name type="scientific">Selaginella moellendorffii</name>
    <name type="common">Spikemoss</name>
    <dbReference type="NCBI Taxonomy" id="88036"/>
    <lineage>
        <taxon>Eukaryota</taxon>
        <taxon>Viridiplantae</taxon>
        <taxon>Streptophyta</taxon>
        <taxon>Embryophyta</taxon>
        <taxon>Tracheophyta</taxon>
        <taxon>Lycopodiopsida</taxon>
        <taxon>Selaginellales</taxon>
        <taxon>Selaginellaceae</taxon>
        <taxon>Selaginella</taxon>
    </lineage>
</organism>
<dbReference type="InterPro" id="IPR059080">
    <property type="entry name" value="WHD_PTC1"/>
</dbReference>
<dbReference type="Proteomes" id="UP000001514">
    <property type="component" value="Unassembled WGS sequence"/>
</dbReference>
<keyword evidence="5" id="KW-1185">Reference proteome</keyword>
<feature type="domain" description="Poor homologous synapsis 1 PH" evidence="2">
    <location>
        <begin position="19"/>
        <end position="113"/>
    </location>
</feature>
<protein>
    <recommendedName>
        <fullName evidence="6">Protein DYAD</fullName>
    </recommendedName>
</protein>
<evidence type="ECO:0000313" key="5">
    <source>
        <dbReference type="Proteomes" id="UP000001514"/>
    </source>
</evidence>
<dbReference type="AlphaFoldDB" id="D8QVJ5"/>
<sequence>MSDARIAWQVELAQFVPPFEGLHRRFLAGSWIISKSAATLTINSASATLAIVLNGNVYEEHCVPDLSFAWPRTTGSSRVILASYAISGTTYKFGMRFENDEEASKCFKILEAAASIPRGTLESVVPKIYSEMDWTAPGAPDQFIPEVIETNSPNGARSNTSGAGSVLPDPEVVLALPCPGSSNKPSAPALKEQIHTSNSLISTKPSGPELKEQILKCLMDPSFPGKAVKTSLLLLSRGEYAAVKREDSSDQYGWPKLEIQGGQHWSRAMRNSRPSTEDWLQAMGNQEGSGKEIFPQDTFPEAKDEIEKNAELLPWCSEQKNRKRKLLEPLEDDRDQHLALTLYVEKTSAEHPRAGVVYEVSRPLASSPSSRLRSRVAMVVSVSSEEVKLRFPSCSSLERFLRSNAEKKCSLGSSETISETIMGTKPELDEEVTITAKLAEDLLIRPISCTELLHQGHLESFWLAEDKKEPVVNNPRSWAVRRKSTRVSKINENVQLAVSRFNSGSSITHPEKTPVRCTAIQVRKDVLGRWSAGRYASAQEKLIDLMRAKGARPGNAISRAVLREDARKFIGDTGLLDHLLKHLVDKTTPDGQRFRRRHNSEGNLEYWLEDASLMEIRKSAGIEDPFWLPPPGWSPGDKLPDGAYSCRGMTASEAAEMKSLKQEVEQLKSTLSTMRSSPTETETLTQNSDQAWQESQDKRRMRTQVENLKASIEELQSAYIHLHELHRENSHFMETGYATFIKTENQVDRDRERDHERLDKLEHQVRSIVKDAAVEKLATESQFKILWKVVMALQMFQDNNIVVKPVLRQEVEESSVARMEQAEIRTLDEEIGWLGLAPPA</sequence>
<dbReference type="GO" id="GO:0051177">
    <property type="term" value="P:meiotic sister chromatid cohesion"/>
    <property type="evidence" value="ECO:0007669"/>
    <property type="project" value="InterPro"/>
</dbReference>
<dbReference type="Pfam" id="PF25349">
    <property type="entry name" value="PH_PHS1"/>
    <property type="match status" value="1"/>
</dbReference>
<feature type="compositionally biased region" description="Polar residues" evidence="1">
    <location>
        <begin position="671"/>
        <end position="694"/>
    </location>
</feature>
<reference evidence="4 5" key="1">
    <citation type="journal article" date="2011" name="Science">
        <title>The Selaginella genome identifies genetic changes associated with the evolution of vascular plants.</title>
        <authorList>
            <person name="Banks J.A."/>
            <person name="Nishiyama T."/>
            <person name="Hasebe M."/>
            <person name="Bowman J.L."/>
            <person name="Gribskov M."/>
            <person name="dePamphilis C."/>
            <person name="Albert V.A."/>
            <person name="Aono N."/>
            <person name="Aoyama T."/>
            <person name="Ambrose B.A."/>
            <person name="Ashton N.W."/>
            <person name="Axtell M.J."/>
            <person name="Barker E."/>
            <person name="Barker M.S."/>
            <person name="Bennetzen J.L."/>
            <person name="Bonawitz N.D."/>
            <person name="Chapple C."/>
            <person name="Cheng C."/>
            <person name="Correa L.G."/>
            <person name="Dacre M."/>
            <person name="DeBarry J."/>
            <person name="Dreyer I."/>
            <person name="Elias M."/>
            <person name="Engstrom E.M."/>
            <person name="Estelle M."/>
            <person name="Feng L."/>
            <person name="Finet C."/>
            <person name="Floyd S.K."/>
            <person name="Frommer W.B."/>
            <person name="Fujita T."/>
            <person name="Gramzow L."/>
            <person name="Gutensohn M."/>
            <person name="Harholt J."/>
            <person name="Hattori M."/>
            <person name="Heyl A."/>
            <person name="Hirai T."/>
            <person name="Hiwatashi Y."/>
            <person name="Ishikawa M."/>
            <person name="Iwata M."/>
            <person name="Karol K.G."/>
            <person name="Koehler B."/>
            <person name="Kolukisaoglu U."/>
            <person name="Kubo M."/>
            <person name="Kurata T."/>
            <person name="Lalonde S."/>
            <person name="Li K."/>
            <person name="Li Y."/>
            <person name="Litt A."/>
            <person name="Lyons E."/>
            <person name="Manning G."/>
            <person name="Maruyama T."/>
            <person name="Michael T.P."/>
            <person name="Mikami K."/>
            <person name="Miyazaki S."/>
            <person name="Morinaga S."/>
            <person name="Murata T."/>
            <person name="Mueller-Roeber B."/>
            <person name="Nelson D.R."/>
            <person name="Obara M."/>
            <person name="Oguri Y."/>
            <person name="Olmstead R.G."/>
            <person name="Onodera N."/>
            <person name="Petersen B.L."/>
            <person name="Pils B."/>
            <person name="Prigge M."/>
            <person name="Rensing S.A."/>
            <person name="Riano-Pachon D.M."/>
            <person name="Roberts A.W."/>
            <person name="Sato Y."/>
            <person name="Scheller H.V."/>
            <person name="Schulz B."/>
            <person name="Schulz C."/>
            <person name="Shakirov E.V."/>
            <person name="Shibagaki N."/>
            <person name="Shinohara N."/>
            <person name="Shippen D.E."/>
            <person name="Soerensen I."/>
            <person name="Sotooka R."/>
            <person name="Sugimoto N."/>
            <person name="Sugita M."/>
            <person name="Sumikawa N."/>
            <person name="Tanurdzic M."/>
            <person name="Theissen G."/>
            <person name="Ulvskov P."/>
            <person name="Wakazuki S."/>
            <person name="Weng J.K."/>
            <person name="Willats W.W."/>
            <person name="Wipf D."/>
            <person name="Wolf P.G."/>
            <person name="Yang L."/>
            <person name="Zimmer A.D."/>
            <person name="Zhu Q."/>
            <person name="Mitros T."/>
            <person name="Hellsten U."/>
            <person name="Loque D."/>
            <person name="Otillar R."/>
            <person name="Salamov A."/>
            <person name="Schmutz J."/>
            <person name="Shapiro H."/>
            <person name="Lindquist E."/>
            <person name="Lucas S."/>
            <person name="Rokhsar D."/>
            <person name="Grigoriev I.V."/>
        </authorList>
    </citation>
    <scope>NUCLEOTIDE SEQUENCE [LARGE SCALE GENOMIC DNA]</scope>
</reference>
<dbReference type="STRING" id="88036.D8QVJ5"/>
<evidence type="ECO:0000313" key="4">
    <source>
        <dbReference type="EMBL" id="EFJ36070.1"/>
    </source>
</evidence>
<dbReference type="KEGG" id="smo:SELMODRAFT_404503"/>
<evidence type="ECO:0000256" key="1">
    <source>
        <dbReference type="SAM" id="MobiDB-lite"/>
    </source>
</evidence>
<gene>
    <name evidence="4" type="ORF">SELMODRAFT_404503</name>
</gene>
<name>D8QVJ5_SELML</name>
<proteinExistence type="predicted"/>
<dbReference type="InterPro" id="IPR044221">
    <property type="entry name" value="DYAD/AMEIOTIC1"/>
</dbReference>
<dbReference type="Pfam" id="PF25874">
    <property type="entry name" value="WHD_plant_repro"/>
    <property type="match status" value="1"/>
</dbReference>
<dbReference type="Gramene" id="EFJ36070">
    <property type="protein sequence ID" value="EFJ36070"/>
    <property type="gene ID" value="SELMODRAFT_404503"/>
</dbReference>
<evidence type="ECO:0000259" key="2">
    <source>
        <dbReference type="Pfam" id="PF25349"/>
    </source>
</evidence>
<dbReference type="EMBL" id="GL377567">
    <property type="protein sequence ID" value="EFJ36070.1"/>
    <property type="molecule type" value="Genomic_DNA"/>
</dbReference>
<feature type="domain" description="PTC1-like winged helix-turn-helix" evidence="3">
    <location>
        <begin position="529"/>
        <end position="610"/>
    </location>
</feature>
<dbReference type="HOGENOM" id="CLU_338712_0_0_1"/>
<dbReference type="InterPro" id="IPR057619">
    <property type="entry name" value="PH_PHS1"/>
</dbReference>